<dbReference type="Gene3D" id="3.40.50.1820">
    <property type="entry name" value="alpha/beta hydrolase"/>
    <property type="match status" value="1"/>
</dbReference>
<proteinExistence type="predicted"/>
<sequence length="256" mass="27180">MTTAKPTIIIIPGSFSTLRGYEAVISGLESYGYPVHGIELETVGVRKKAPGLYDDAAKVAALASQLAEEGKDVVLVPHSYGGLVASEAAKGLAKSVREKEGKKGGIVRIVFITAVLGLEGQSSADIMADSEVKMDYIGMEGEYMTLDPAGCAPVVFNDLSPEEGLSWASQMPNHSAISFAQKLTYGAYKDIPVSYLFCERDKCITPKKQTQIIAAMESQMGGRTVGRHSVPADHAITVSQPKTTVAVIRKALGDTV</sequence>
<dbReference type="Proteomes" id="UP000623467">
    <property type="component" value="Unassembled WGS sequence"/>
</dbReference>
<dbReference type="Pfam" id="PF12697">
    <property type="entry name" value="Abhydrolase_6"/>
    <property type="match status" value="1"/>
</dbReference>
<name>A0A8H6YNF9_9AGAR</name>
<dbReference type="PANTHER" id="PTHR37017">
    <property type="entry name" value="AB HYDROLASE-1 DOMAIN-CONTAINING PROTEIN-RELATED"/>
    <property type="match status" value="1"/>
</dbReference>
<dbReference type="AlphaFoldDB" id="A0A8H6YNF9"/>
<organism evidence="2 3">
    <name type="scientific">Mycena sanguinolenta</name>
    <dbReference type="NCBI Taxonomy" id="230812"/>
    <lineage>
        <taxon>Eukaryota</taxon>
        <taxon>Fungi</taxon>
        <taxon>Dikarya</taxon>
        <taxon>Basidiomycota</taxon>
        <taxon>Agaricomycotina</taxon>
        <taxon>Agaricomycetes</taxon>
        <taxon>Agaricomycetidae</taxon>
        <taxon>Agaricales</taxon>
        <taxon>Marasmiineae</taxon>
        <taxon>Mycenaceae</taxon>
        <taxon>Mycena</taxon>
    </lineage>
</organism>
<evidence type="ECO:0000313" key="3">
    <source>
        <dbReference type="Proteomes" id="UP000623467"/>
    </source>
</evidence>
<dbReference type="PANTHER" id="PTHR37017:SF11">
    <property type="entry name" value="ESTERASE_LIPASE_THIOESTERASE DOMAIN-CONTAINING PROTEIN"/>
    <property type="match status" value="1"/>
</dbReference>
<gene>
    <name evidence="2" type="ORF">MSAN_01179200</name>
</gene>
<comment type="caution">
    <text evidence="2">The sequence shown here is derived from an EMBL/GenBank/DDBJ whole genome shotgun (WGS) entry which is preliminary data.</text>
</comment>
<dbReference type="InterPro" id="IPR029058">
    <property type="entry name" value="AB_hydrolase_fold"/>
</dbReference>
<feature type="domain" description="AB hydrolase-1" evidence="1">
    <location>
        <begin position="8"/>
        <end position="246"/>
    </location>
</feature>
<dbReference type="EMBL" id="JACAZH010000008">
    <property type="protein sequence ID" value="KAF7361461.1"/>
    <property type="molecule type" value="Genomic_DNA"/>
</dbReference>
<evidence type="ECO:0000313" key="2">
    <source>
        <dbReference type="EMBL" id="KAF7361461.1"/>
    </source>
</evidence>
<dbReference type="InterPro" id="IPR052897">
    <property type="entry name" value="Sec-Metab_Biosynth_Hydrolase"/>
</dbReference>
<dbReference type="InterPro" id="IPR000073">
    <property type="entry name" value="AB_hydrolase_1"/>
</dbReference>
<accession>A0A8H6YNF9</accession>
<dbReference type="OrthoDB" id="2931355at2759"/>
<evidence type="ECO:0000259" key="1">
    <source>
        <dbReference type="Pfam" id="PF12697"/>
    </source>
</evidence>
<protein>
    <recommendedName>
        <fullName evidence="1">AB hydrolase-1 domain-containing protein</fullName>
    </recommendedName>
</protein>
<dbReference type="SUPFAM" id="SSF53474">
    <property type="entry name" value="alpha/beta-Hydrolases"/>
    <property type="match status" value="1"/>
</dbReference>
<keyword evidence="3" id="KW-1185">Reference proteome</keyword>
<reference evidence="2" key="1">
    <citation type="submission" date="2020-05" db="EMBL/GenBank/DDBJ databases">
        <title>Mycena genomes resolve the evolution of fungal bioluminescence.</title>
        <authorList>
            <person name="Tsai I.J."/>
        </authorList>
    </citation>
    <scope>NUCLEOTIDE SEQUENCE</scope>
    <source>
        <strain evidence="2">160909Yilan</strain>
    </source>
</reference>